<gene>
    <name evidence="1" type="ORF">C464_13300</name>
</gene>
<keyword evidence="2" id="KW-1185">Reference proteome</keyword>
<dbReference type="AlphaFoldDB" id="M0E9N3"/>
<organism evidence="1 2">
    <name type="scientific">Halorubrum coriense DSM 10284</name>
    <dbReference type="NCBI Taxonomy" id="1227466"/>
    <lineage>
        <taxon>Archaea</taxon>
        <taxon>Methanobacteriati</taxon>
        <taxon>Methanobacteriota</taxon>
        <taxon>Stenosarchaea group</taxon>
        <taxon>Halobacteria</taxon>
        <taxon>Halobacteriales</taxon>
        <taxon>Haloferacaceae</taxon>
        <taxon>Halorubrum</taxon>
    </lineage>
</organism>
<dbReference type="PATRIC" id="fig|1227466.3.peg.2643"/>
<dbReference type="Proteomes" id="UP000011509">
    <property type="component" value="Unassembled WGS sequence"/>
</dbReference>
<evidence type="ECO:0000313" key="2">
    <source>
        <dbReference type="Proteomes" id="UP000011509"/>
    </source>
</evidence>
<proteinExistence type="predicted"/>
<accession>M0E9N3</accession>
<dbReference type="STRING" id="1227466.C464_13300"/>
<reference evidence="1 2" key="1">
    <citation type="journal article" date="2014" name="PLoS Genet.">
        <title>Phylogenetically driven sequencing of extremely halophilic archaea reveals strategies for static and dynamic osmo-response.</title>
        <authorList>
            <person name="Becker E.A."/>
            <person name="Seitzer P.M."/>
            <person name="Tritt A."/>
            <person name="Larsen D."/>
            <person name="Krusor M."/>
            <person name="Yao A.I."/>
            <person name="Wu D."/>
            <person name="Madern D."/>
            <person name="Eisen J.A."/>
            <person name="Darling A.E."/>
            <person name="Facciotti M.T."/>
        </authorList>
    </citation>
    <scope>NUCLEOTIDE SEQUENCE [LARGE SCALE GENOMIC DNA]</scope>
    <source>
        <strain evidence="1 2">DSM 10284</strain>
    </source>
</reference>
<dbReference type="EMBL" id="AOJL01000058">
    <property type="protein sequence ID" value="ELZ44475.1"/>
    <property type="molecule type" value="Genomic_DNA"/>
</dbReference>
<evidence type="ECO:0000313" key="1">
    <source>
        <dbReference type="EMBL" id="ELZ44475.1"/>
    </source>
</evidence>
<comment type="caution">
    <text evidence="1">The sequence shown here is derived from an EMBL/GenBank/DDBJ whole genome shotgun (WGS) entry which is preliminary data.</text>
</comment>
<name>M0E9N3_9EURY</name>
<sequence length="294" mass="30938">MDTSGTTADNGGLYGDTSIPIDVSFTDVKPGDFGCVNFSIEVQSNAAWVASGLNVVENIDYKNYEPELGADPNVTSANAGPEADSEFTATSYDDLEGEQLTQGELAQNIYALPYYDSDGSCKFFDAGSDQFDATNYDGSGPSAFWSNSQSGDELVNGEPFIGPDGTEEYYLAPRDLVDISQNVNAVDTAHWTSGDGSLGYQTASGGSASVATGSVMLDGSAATDGTTGNNTQGVSPLQPSETLNFGYDFHIPFGTGNEIQGDRASIVLDFAFLQSRHTEAPNFNEFAPGNNTPE</sequence>
<protein>
    <submittedName>
        <fullName evidence="1">Uncharacterized protein</fullName>
    </submittedName>
</protein>